<keyword evidence="2" id="KW-1185">Reference proteome</keyword>
<dbReference type="AlphaFoldDB" id="A0A7X1E4B6"/>
<accession>A0A7X1E4B6</accession>
<dbReference type="RefSeq" id="WP_185691191.1">
    <property type="nucleotide sequence ID" value="NZ_JACHVA010000019.1"/>
</dbReference>
<dbReference type="EMBL" id="JACHVA010000019">
    <property type="protein sequence ID" value="MBC2600442.1"/>
    <property type="molecule type" value="Genomic_DNA"/>
</dbReference>
<organism evidence="1 2">
    <name type="scientific">Puniceicoccus vermicola</name>
    <dbReference type="NCBI Taxonomy" id="388746"/>
    <lineage>
        <taxon>Bacteria</taxon>
        <taxon>Pseudomonadati</taxon>
        <taxon>Verrucomicrobiota</taxon>
        <taxon>Opitutia</taxon>
        <taxon>Puniceicoccales</taxon>
        <taxon>Puniceicoccaceae</taxon>
        <taxon>Puniceicoccus</taxon>
    </lineage>
</organism>
<name>A0A7X1E4B6_9BACT</name>
<reference evidence="1 2" key="1">
    <citation type="submission" date="2020-07" db="EMBL/GenBank/DDBJ databases">
        <authorList>
            <person name="Feng X."/>
        </authorList>
    </citation>
    <scope>NUCLEOTIDE SEQUENCE [LARGE SCALE GENOMIC DNA]</scope>
    <source>
        <strain evidence="1 2">JCM14086</strain>
    </source>
</reference>
<protein>
    <submittedName>
        <fullName evidence="1">Uncharacterized protein</fullName>
    </submittedName>
</protein>
<proteinExistence type="predicted"/>
<comment type="caution">
    <text evidence="1">The sequence shown here is derived from an EMBL/GenBank/DDBJ whole genome shotgun (WGS) entry which is preliminary data.</text>
</comment>
<sequence>MSTVLMSKFNANLTMVYFNLTRGGRTFSSIEQLNPRGESDKPQIRSETFKISADPSKVGLKTDQNREAKTIPVCHEEDPSFSHLSNFGKFPEEIVDLSRAFLHS</sequence>
<dbReference type="Proteomes" id="UP000525652">
    <property type="component" value="Unassembled WGS sequence"/>
</dbReference>
<evidence type="ECO:0000313" key="1">
    <source>
        <dbReference type="EMBL" id="MBC2600442.1"/>
    </source>
</evidence>
<gene>
    <name evidence="1" type="ORF">H5P30_01470</name>
</gene>
<evidence type="ECO:0000313" key="2">
    <source>
        <dbReference type="Proteomes" id="UP000525652"/>
    </source>
</evidence>